<evidence type="ECO:0000256" key="3">
    <source>
        <dbReference type="ARBA" id="ARBA00023163"/>
    </source>
</evidence>
<dbReference type="SUPFAM" id="SSF46894">
    <property type="entry name" value="C-terminal effector domain of the bipartite response regulators"/>
    <property type="match status" value="1"/>
</dbReference>
<dbReference type="Pfam" id="PF00196">
    <property type="entry name" value="GerE"/>
    <property type="match status" value="1"/>
</dbReference>
<dbReference type="GO" id="GO:0006355">
    <property type="term" value="P:regulation of DNA-templated transcription"/>
    <property type="evidence" value="ECO:0007669"/>
    <property type="project" value="InterPro"/>
</dbReference>
<keyword evidence="4" id="KW-0472">Membrane</keyword>
<dbReference type="InterPro" id="IPR036388">
    <property type="entry name" value="WH-like_DNA-bd_sf"/>
</dbReference>
<protein>
    <submittedName>
        <fullName evidence="6">DNA-binding CsgD family transcriptional regulator</fullName>
    </submittedName>
</protein>
<organism evidence="6 7">
    <name type="scientific">Novosphingobium sediminicola</name>
    <dbReference type="NCBI Taxonomy" id="563162"/>
    <lineage>
        <taxon>Bacteria</taxon>
        <taxon>Pseudomonadati</taxon>
        <taxon>Pseudomonadota</taxon>
        <taxon>Alphaproteobacteria</taxon>
        <taxon>Sphingomonadales</taxon>
        <taxon>Sphingomonadaceae</taxon>
        <taxon>Novosphingobium</taxon>
    </lineage>
</organism>
<comment type="caution">
    <text evidence="6">The sequence shown here is derived from an EMBL/GenBank/DDBJ whole genome shotgun (WGS) entry which is preliminary data.</text>
</comment>
<proteinExistence type="predicted"/>
<feature type="domain" description="HTH luxR-type" evidence="5">
    <location>
        <begin position="13"/>
        <end position="79"/>
    </location>
</feature>
<keyword evidence="4" id="KW-0812">Transmembrane</keyword>
<dbReference type="GO" id="GO:0003677">
    <property type="term" value="F:DNA binding"/>
    <property type="evidence" value="ECO:0007669"/>
    <property type="project" value="UniProtKB-KW"/>
</dbReference>
<dbReference type="EMBL" id="JACIDX010000019">
    <property type="protein sequence ID" value="MBB3957066.1"/>
    <property type="molecule type" value="Genomic_DNA"/>
</dbReference>
<dbReference type="Proteomes" id="UP000548867">
    <property type="component" value="Unassembled WGS sequence"/>
</dbReference>
<dbReference type="AlphaFoldDB" id="A0A7W6CQ13"/>
<dbReference type="PANTHER" id="PTHR44688:SF16">
    <property type="entry name" value="DNA-BINDING TRANSCRIPTIONAL ACTIVATOR DEVR_DOSR"/>
    <property type="match status" value="1"/>
</dbReference>
<dbReference type="Gene3D" id="1.10.10.10">
    <property type="entry name" value="Winged helix-like DNA-binding domain superfamily/Winged helix DNA-binding domain"/>
    <property type="match status" value="1"/>
</dbReference>
<dbReference type="PANTHER" id="PTHR44688">
    <property type="entry name" value="DNA-BINDING TRANSCRIPTIONAL ACTIVATOR DEVR_DOSR"/>
    <property type="match status" value="1"/>
</dbReference>
<keyword evidence="4" id="KW-1133">Transmembrane helix</keyword>
<dbReference type="InterPro" id="IPR016032">
    <property type="entry name" value="Sig_transdc_resp-reg_C-effctor"/>
</dbReference>
<evidence type="ECO:0000256" key="4">
    <source>
        <dbReference type="SAM" id="Phobius"/>
    </source>
</evidence>
<gene>
    <name evidence="6" type="ORF">GGR38_004040</name>
</gene>
<evidence type="ECO:0000313" key="6">
    <source>
        <dbReference type="EMBL" id="MBB3957066.1"/>
    </source>
</evidence>
<evidence type="ECO:0000256" key="1">
    <source>
        <dbReference type="ARBA" id="ARBA00023015"/>
    </source>
</evidence>
<dbReference type="InterPro" id="IPR000792">
    <property type="entry name" value="Tscrpt_reg_LuxR_C"/>
</dbReference>
<evidence type="ECO:0000313" key="7">
    <source>
        <dbReference type="Proteomes" id="UP000548867"/>
    </source>
</evidence>
<dbReference type="PROSITE" id="PS50043">
    <property type="entry name" value="HTH_LUXR_2"/>
    <property type="match status" value="1"/>
</dbReference>
<name>A0A7W6CQ13_9SPHN</name>
<feature type="transmembrane region" description="Helical" evidence="4">
    <location>
        <begin position="162"/>
        <end position="184"/>
    </location>
</feature>
<keyword evidence="1" id="KW-0805">Transcription regulation</keyword>
<evidence type="ECO:0000259" key="5">
    <source>
        <dbReference type="PROSITE" id="PS50043"/>
    </source>
</evidence>
<keyword evidence="7" id="KW-1185">Reference proteome</keyword>
<sequence length="193" mass="20708">MNEKSSTPLSDRQLEALASLSPRECECLRLSVQGYYQTKEIAQRLAISEDRVNKLVQSIRKKLGTSSRGEAIRQFIKWDALQSDGRHPTHFMGSQIMGLQELAVLEFSELVDDSAVAPDTTGDASVAAPEFATGNGTTPSLIDLAPLRNSGRQANDLSINHMVIAIAVIAVGVLVAVGSAVSLLTGMNSLFSH</sequence>
<reference evidence="6 7" key="1">
    <citation type="submission" date="2020-08" db="EMBL/GenBank/DDBJ databases">
        <title>Genomic Encyclopedia of Type Strains, Phase IV (KMG-IV): sequencing the most valuable type-strain genomes for metagenomic binning, comparative biology and taxonomic classification.</title>
        <authorList>
            <person name="Goeker M."/>
        </authorList>
    </citation>
    <scope>NUCLEOTIDE SEQUENCE [LARGE SCALE GENOMIC DNA]</scope>
    <source>
        <strain evidence="6 7">DSM 27057</strain>
    </source>
</reference>
<dbReference type="RefSeq" id="WP_183628055.1">
    <property type="nucleotide sequence ID" value="NZ_JACIDX010000019.1"/>
</dbReference>
<dbReference type="CDD" id="cd06170">
    <property type="entry name" value="LuxR_C_like"/>
    <property type="match status" value="1"/>
</dbReference>
<accession>A0A7W6CQ13</accession>
<dbReference type="SMART" id="SM00421">
    <property type="entry name" value="HTH_LUXR"/>
    <property type="match status" value="1"/>
</dbReference>
<keyword evidence="2 6" id="KW-0238">DNA-binding</keyword>
<evidence type="ECO:0000256" key="2">
    <source>
        <dbReference type="ARBA" id="ARBA00023125"/>
    </source>
</evidence>
<keyword evidence="3" id="KW-0804">Transcription</keyword>